<reference evidence="1 2" key="1">
    <citation type="submission" date="2016-06" db="EMBL/GenBank/DDBJ databases">
        <authorList>
            <person name="Kjaerup R.B."/>
            <person name="Dalgaard T.S."/>
            <person name="Juul-Madsen H.R."/>
        </authorList>
    </citation>
    <scope>NUCLEOTIDE SEQUENCE [LARGE SCALE GENOMIC DNA]</scope>
    <source>
        <strain evidence="1 2">DSM 43818</strain>
    </source>
</reference>
<sequence length="358" mass="39435">METTDRDQIARHLYWAHYVTAPDMAASWTEACMAEWDRGDVSADIRAEVYRRADESIVAEARRQARIELGEQMTARMNALTPDQALLYDRVLAEAGADGRDCRDVLRAIDAPNIDRAVVADLLGGDGLGDEFRQLDDDQGDDATTGGTADDLRRLADDCERAARGLQVDADNPAEVLRERGYGGDVDSGQLDPATWGARKAASAAAARAYAEQLRKEADSHTDGQVDPARIAEAKRVAQAAALGGILTDSREFVGRDPWASEEVRAAERAEAERVAEEIEATGMFEHVAEEGQVPFWQLRKPEPVAEQEPASTDRAWPRVTEVEAAHTNAIPTALEWLREERAERKRARREDDMADGL</sequence>
<proteinExistence type="predicted"/>
<gene>
    <name evidence="1" type="ORF">GA0070616_0013</name>
</gene>
<dbReference type="STRING" id="145857.GA0070616_0013"/>
<dbReference type="Proteomes" id="UP000199699">
    <property type="component" value="Unassembled WGS sequence"/>
</dbReference>
<evidence type="ECO:0000313" key="1">
    <source>
        <dbReference type="EMBL" id="SCL12785.1"/>
    </source>
</evidence>
<keyword evidence="2" id="KW-1185">Reference proteome</keyword>
<dbReference type="RefSeq" id="WP_091074597.1">
    <property type="nucleotide sequence ID" value="NZ_FMHT01000001.1"/>
</dbReference>
<name>A0A1C6R7F7_9ACTN</name>
<dbReference type="AlphaFoldDB" id="A0A1C6R7F7"/>
<evidence type="ECO:0000313" key="2">
    <source>
        <dbReference type="Proteomes" id="UP000199699"/>
    </source>
</evidence>
<accession>A0A1C6R7F7</accession>
<organism evidence="1 2">
    <name type="scientific">Micromonospora nigra</name>
    <dbReference type="NCBI Taxonomy" id="145857"/>
    <lineage>
        <taxon>Bacteria</taxon>
        <taxon>Bacillati</taxon>
        <taxon>Actinomycetota</taxon>
        <taxon>Actinomycetes</taxon>
        <taxon>Micromonosporales</taxon>
        <taxon>Micromonosporaceae</taxon>
        <taxon>Micromonospora</taxon>
    </lineage>
</organism>
<protein>
    <submittedName>
        <fullName evidence="1">Uncharacterized protein</fullName>
    </submittedName>
</protein>
<dbReference type="EMBL" id="FMHT01000001">
    <property type="protein sequence ID" value="SCL12785.1"/>
    <property type="molecule type" value="Genomic_DNA"/>
</dbReference>